<organism evidence="2 4">
    <name type="scientific">Araneus ventricosus</name>
    <name type="common">Orbweaver spider</name>
    <name type="synonym">Epeira ventricosa</name>
    <dbReference type="NCBI Taxonomy" id="182803"/>
    <lineage>
        <taxon>Eukaryota</taxon>
        <taxon>Metazoa</taxon>
        <taxon>Ecdysozoa</taxon>
        <taxon>Arthropoda</taxon>
        <taxon>Chelicerata</taxon>
        <taxon>Arachnida</taxon>
        <taxon>Araneae</taxon>
        <taxon>Araneomorphae</taxon>
        <taxon>Entelegynae</taxon>
        <taxon>Araneoidea</taxon>
        <taxon>Araneidae</taxon>
        <taxon>Araneus</taxon>
    </lineage>
</organism>
<comment type="caution">
    <text evidence="2">The sequence shown here is derived from an EMBL/GenBank/DDBJ whole genome shotgun (WGS) entry which is preliminary data.</text>
</comment>
<dbReference type="AlphaFoldDB" id="A0A4Y2UYD4"/>
<feature type="region of interest" description="Disordered" evidence="1">
    <location>
        <begin position="59"/>
        <end position="116"/>
    </location>
</feature>
<feature type="compositionally biased region" description="Basic and acidic residues" evidence="1">
    <location>
        <begin position="97"/>
        <end position="107"/>
    </location>
</feature>
<proteinExistence type="predicted"/>
<dbReference type="EMBL" id="BGPR01041625">
    <property type="protein sequence ID" value="GBO17923.1"/>
    <property type="molecule type" value="Genomic_DNA"/>
</dbReference>
<evidence type="ECO:0000313" key="2">
    <source>
        <dbReference type="EMBL" id="GBO17923.1"/>
    </source>
</evidence>
<keyword evidence="4" id="KW-1185">Reference proteome</keyword>
<protein>
    <submittedName>
        <fullName evidence="2">Uncharacterized protein</fullName>
    </submittedName>
</protein>
<gene>
    <name evidence="2" type="ORF">AVEN_171188_1</name>
    <name evidence="3" type="ORF">AVEN_43247_1</name>
</gene>
<evidence type="ECO:0000313" key="4">
    <source>
        <dbReference type="Proteomes" id="UP000499080"/>
    </source>
</evidence>
<sequence>MKKNYYCSLSLFHFLDLACKSFRFEIQRYRKTQREMNNIYLLCPNPILFTTTTGARTFTTPRAPFTKHHYEKSGEMKTNPELEQRNNQNKKRKKEPKNRSRRSDWSRGCRWRLRQR</sequence>
<accession>A0A4Y2UYD4</accession>
<dbReference type="EMBL" id="BGPR01041701">
    <property type="protein sequence ID" value="GBO18037.1"/>
    <property type="molecule type" value="Genomic_DNA"/>
</dbReference>
<evidence type="ECO:0000313" key="3">
    <source>
        <dbReference type="EMBL" id="GBO18037.1"/>
    </source>
</evidence>
<feature type="compositionally biased region" description="Basic and acidic residues" evidence="1">
    <location>
        <begin position="71"/>
        <end position="84"/>
    </location>
</feature>
<reference evidence="2 4" key="1">
    <citation type="journal article" date="2019" name="Sci. Rep.">
        <title>Orb-weaving spider Araneus ventricosus genome elucidates the spidroin gene catalogue.</title>
        <authorList>
            <person name="Kono N."/>
            <person name="Nakamura H."/>
            <person name="Ohtoshi R."/>
            <person name="Moran D.A.P."/>
            <person name="Shinohara A."/>
            <person name="Yoshida Y."/>
            <person name="Fujiwara M."/>
            <person name="Mori M."/>
            <person name="Tomita M."/>
            <person name="Arakawa K."/>
        </authorList>
    </citation>
    <scope>NUCLEOTIDE SEQUENCE [LARGE SCALE GENOMIC DNA]</scope>
</reference>
<name>A0A4Y2UYD4_ARAVE</name>
<dbReference type="Proteomes" id="UP000499080">
    <property type="component" value="Unassembled WGS sequence"/>
</dbReference>
<evidence type="ECO:0000256" key="1">
    <source>
        <dbReference type="SAM" id="MobiDB-lite"/>
    </source>
</evidence>